<evidence type="ECO:0000313" key="1">
    <source>
        <dbReference type="EMBL" id="EGH18679.1"/>
    </source>
</evidence>
<dbReference type="Proteomes" id="UP000005466">
    <property type="component" value="Unassembled WGS sequence"/>
</dbReference>
<feature type="non-terminal residue" evidence="1">
    <location>
        <position position="1"/>
    </location>
</feature>
<dbReference type="AlphaFoldDB" id="F3CHD7"/>
<evidence type="ECO:0000313" key="2">
    <source>
        <dbReference type="Proteomes" id="UP000005466"/>
    </source>
</evidence>
<keyword evidence="1" id="KW-0378">Hydrolase</keyword>
<dbReference type="EMBL" id="ADWY01003025">
    <property type="protein sequence ID" value="EGH18679.1"/>
    <property type="molecule type" value="Genomic_DNA"/>
</dbReference>
<dbReference type="GO" id="GO:0016787">
    <property type="term" value="F:hydrolase activity"/>
    <property type="evidence" value="ECO:0007669"/>
    <property type="project" value="UniProtKB-KW"/>
</dbReference>
<name>F3CHD7_PSESG</name>
<gene>
    <name evidence="1" type="ORF">Pgy4_37551</name>
</gene>
<protein>
    <submittedName>
        <fullName evidence="1">Dienelactone hydrolase family protein</fullName>
    </submittedName>
</protein>
<sequence>TDPHANVPGMMMYDAKVSSRAFKSMHDLLSEVFG</sequence>
<reference evidence="1 2" key="1">
    <citation type="journal article" date="2011" name="PLoS Pathog.">
        <title>Dynamic evolution of pathogenicity revealed by sequencing and comparative genomics of 19 Pseudomonas syringae isolates.</title>
        <authorList>
            <person name="Baltrus D.A."/>
            <person name="Nishimura M.T."/>
            <person name="Romanchuk A."/>
            <person name="Chang J.H."/>
            <person name="Mukhtar M.S."/>
            <person name="Cherkis K."/>
            <person name="Roach J."/>
            <person name="Grant S.R."/>
            <person name="Jones C.D."/>
            <person name="Dangl J.L."/>
        </authorList>
    </citation>
    <scope>NUCLEOTIDE SEQUENCE [LARGE SCALE GENOMIC DNA]</scope>
    <source>
        <strain evidence="2">race 4</strain>
    </source>
</reference>
<proteinExistence type="predicted"/>
<organism evidence="1 2">
    <name type="scientific">Pseudomonas savastanoi pv. glycinea str. race 4</name>
    <dbReference type="NCBI Taxonomy" id="875330"/>
    <lineage>
        <taxon>Bacteria</taxon>
        <taxon>Pseudomonadati</taxon>
        <taxon>Pseudomonadota</taxon>
        <taxon>Gammaproteobacteria</taxon>
        <taxon>Pseudomonadales</taxon>
        <taxon>Pseudomonadaceae</taxon>
        <taxon>Pseudomonas</taxon>
    </lineage>
</organism>
<dbReference type="HOGENOM" id="CLU_3370236_0_0_6"/>
<comment type="caution">
    <text evidence="1">The sequence shown here is derived from an EMBL/GenBank/DDBJ whole genome shotgun (WGS) entry which is preliminary data.</text>
</comment>
<accession>F3CHD7</accession>